<proteinExistence type="inferred from homology"/>
<dbReference type="Gene3D" id="1.10.3720.10">
    <property type="entry name" value="MetI-like"/>
    <property type="match status" value="1"/>
</dbReference>
<dbReference type="Pfam" id="PF00528">
    <property type="entry name" value="BPD_transp_1"/>
    <property type="match status" value="1"/>
</dbReference>
<feature type="transmembrane region" description="Helical" evidence="7">
    <location>
        <begin position="195"/>
        <end position="220"/>
    </location>
</feature>
<keyword evidence="6 7" id="KW-0472">Membrane</keyword>
<dbReference type="CDD" id="cd06261">
    <property type="entry name" value="TM_PBP2"/>
    <property type="match status" value="1"/>
</dbReference>
<feature type="domain" description="ABC transmembrane type-1" evidence="8">
    <location>
        <begin position="74"/>
        <end position="263"/>
    </location>
</feature>
<feature type="transmembrane region" description="Helical" evidence="7">
    <location>
        <begin position="78"/>
        <end position="101"/>
    </location>
</feature>
<reference evidence="9 10" key="1">
    <citation type="submission" date="2016-10" db="EMBL/GenBank/DDBJ databases">
        <authorList>
            <person name="Varghese N."/>
            <person name="Submissions S."/>
        </authorList>
    </citation>
    <scope>NUCLEOTIDE SEQUENCE [LARGE SCALE GENOMIC DNA]</scope>
    <source>
        <strain evidence="9 10">DSM 22022</strain>
    </source>
</reference>
<dbReference type="EMBL" id="FMUQ01000012">
    <property type="protein sequence ID" value="SCY13199.1"/>
    <property type="molecule type" value="Genomic_DNA"/>
</dbReference>
<evidence type="ECO:0000256" key="2">
    <source>
        <dbReference type="ARBA" id="ARBA00022448"/>
    </source>
</evidence>
<gene>
    <name evidence="9" type="ORF">SAMN02910354_01581</name>
</gene>
<evidence type="ECO:0000256" key="5">
    <source>
        <dbReference type="ARBA" id="ARBA00022989"/>
    </source>
</evidence>
<dbReference type="InterPro" id="IPR053474">
    <property type="entry name" value="Staphylopine_ABC_permease"/>
</dbReference>
<evidence type="ECO:0000256" key="6">
    <source>
        <dbReference type="ARBA" id="ARBA00023136"/>
    </source>
</evidence>
<dbReference type="PANTHER" id="PTHR43386:SF1">
    <property type="entry name" value="D,D-DIPEPTIDE TRANSPORT SYSTEM PERMEASE PROTEIN DDPC-RELATED"/>
    <property type="match status" value="1"/>
</dbReference>
<comment type="caution">
    <text evidence="9">The sequence shown here is derived from an EMBL/GenBank/DDBJ whole genome shotgun (WGS) entry which is preliminary data.</text>
</comment>
<evidence type="ECO:0000313" key="9">
    <source>
        <dbReference type="EMBL" id="SCY13199.1"/>
    </source>
</evidence>
<sequence length="282" mass="31013">MSGFIKQLRSDIFAQCCLFILTMIGLAGIFAPWICTFDPATIDMQAKLLPVSAQHWLGTDHLGRDIFSRLIWGVRSTVFYGLFAMLLTMILGILMGMTAAIGGKKTDEFIMRLCDVLLSFPGEIMILALVGMLGPGIEHILVAVILVKWAWYARMIRGTVMQYTHKNYVHYSQAIGVSPWRIIRRHLLPVATAELIILASADMGAVILLISGLSFLGLGVQPPTPEWGAMLSDAKNIMLLYPQQMLPAGLAITLTVTAFNGFGDFLRDVLDPDSPLKGTNNE</sequence>
<dbReference type="NCBIfam" id="NF045473">
    <property type="entry name" value="Opp1C"/>
    <property type="match status" value="1"/>
</dbReference>
<feature type="transmembrane region" description="Helical" evidence="7">
    <location>
        <begin position="240"/>
        <end position="262"/>
    </location>
</feature>
<keyword evidence="2 7" id="KW-0813">Transport</keyword>
<dbReference type="RefSeq" id="WP_090655900.1">
    <property type="nucleotide sequence ID" value="NZ_CP015031.1"/>
</dbReference>
<evidence type="ECO:0000256" key="1">
    <source>
        <dbReference type="ARBA" id="ARBA00004651"/>
    </source>
</evidence>
<keyword evidence="10" id="KW-1185">Reference proteome</keyword>
<protein>
    <submittedName>
        <fullName evidence="9">Nickel transport system permease protein</fullName>
    </submittedName>
</protein>
<dbReference type="InterPro" id="IPR035906">
    <property type="entry name" value="MetI-like_sf"/>
</dbReference>
<keyword evidence="5 7" id="KW-1133">Transmembrane helix</keyword>
<evidence type="ECO:0000259" key="8">
    <source>
        <dbReference type="PROSITE" id="PS50928"/>
    </source>
</evidence>
<dbReference type="PROSITE" id="PS50928">
    <property type="entry name" value="ABC_TM1"/>
    <property type="match status" value="1"/>
</dbReference>
<name>A0A1G5DEC6_9PAST</name>
<evidence type="ECO:0000256" key="3">
    <source>
        <dbReference type="ARBA" id="ARBA00022475"/>
    </source>
</evidence>
<evidence type="ECO:0000256" key="7">
    <source>
        <dbReference type="RuleBase" id="RU363032"/>
    </source>
</evidence>
<dbReference type="PANTHER" id="PTHR43386">
    <property type="entry name" value="OLIGOPEPTIDE TRANSPORT SYSTEM PERMEASE PROTEIN APPC"/>
    <property type="match status" value="1"/>
</dbReference>
<feature type="transmembrane region" description="Helical" evidence="7">
    <location>
        <begin position="12"/>
        <end position="34"/>
    </location>
</feature>
<evidence type="ECO:0000313" key="10">
    <source>
        <dbReference type="Proteomes" id="UP000199588"/>
    </source>
</evidence>
<keyword evidence="4 7" id="KW-0812">Transmembrane</keyword>
<dbReference type="InterPro" id="IPR000515">
    <property type="entry name" value="MetI-like"/>
</dbReference>
<comment type="similarity">
    <text evidence="7">Belongs to the binding-protein-dependent transport system permease family.</text>
</comment>
<comment type="subcellular location">
    <subcellularLocation>
        <location evidence="1 7">Cell membrane</location>
        <topology evidence="1 7">Multi-pass membrane protein</topology>
    </subcellularLocation>
</comment>
<dbReference type="SUPFAM" id="SSF161098">
    <property type="entry name" value="MetI-like"/>
    <property type="match status" value="1"/>
</dbReference>
<accession>A0A1G5DEC6</accession>
<evidence type="ECO:0000256" key="4">
    <source>
        <dbReference type="ARBA" id="ARBA00022692"/>
    </source>
</evidence>
<dbReference type="Proteomes" id="UP000199588">
    <property type="component" value="Unassembled WGS sequence"/>
</dbReference>
<dbReference type="InterPro" id="IPR050366">
    <property type="entry name" value="BP-dependent_transpt_permease"/>
</dbReference>
<keyword evidence="3" id="KW-1003">Cell membrane</keyword>
<organism evidence="9 10">
    <name type="scientific">Basfia succiniciproducens</name>
    <dbReference type="NCBI Taxonomy" id="653940"/>
    <lineage>
        <taxon>Bacteria</taxon>
        <taxon>Pseudomonadati</taxon>
        <taxon>Pseudomonadota</taxon>
        <taxon>Gammaproteobacteria</taxon>
        <taxon>Pasteurellales</taxon>
        <taxon>Pasteurellaceae</taxon>
        <taxon>Basfia</taxon>
    </lineage>
</organism>